<dbReference type="EMBL" id="CATOUU010000941">
    <property type="protein sequence ID" value="CAI9961541.1"/>
    <property type="molecule type" value="Genomic_DNA"/>
</dbReference>
<comment type="caution">
    <text evidence="1">The sequence shown here is derived from an EMBL/GenBank/DDBJ whole genome shotgun (WGS) entry which is preliminary data.</text>
</comment>
<reference evidence="2 3" key="2">
    <citation type="submission" date="2024-07" db="EMBL/GenBank/DDBJ databases">
        <authorList>
            <person name="Akdeniz Z."/>
        </authorList>
    </citation>
    <scope>NUCLEOTIDE SEQUENCE [LARGE SCALE GENOMIC DNA]</scope>
</reference>
<evidence type="ECO:0000313" key="2">
    <source>
        <dbReference type="EMBL" id="CAL6071875.1"/>
    </source>
</evidence>
<evidence type="ECO:0000313" key="3">
    <source>
        <dbReference type="Proteomes" id="UP001642409"/>
    </source>
</evidence>
<name>A0AA86URC0_9EUKA</name>
<accession>A0AA86URC0</accession>
<keyword evidence="3" id="KW-1185">Reference proteome</keyword>
<evidence type="ECO:0000313" key="1">
    <source>
        <dbReference type="EMBL" id="CAI9961541.1"/>
    </source>
</evidence>
<dbReference type="Proteomes" id="UP001642409">
    <property type="component" value="Unassembled WGS sequence"/>
</dbReference>
<dbReference type="EMBL" id="CAXDID020000292">
    <property type="protein sequence ID" value="CAL6071875.1"/>
    <property type="molecule type" value="Genomic_DNA"/>
</dbReference>
<reference evidence="1" key="1">
    <citation type="submission" date="2023-06" db="EMBL/GenBank/DDBJ databases">
        <authorList>
            <person name="Kurt Z."/>
        </authorList>
    </citation>
    <scope>NUCLEOTIDE SEQUENCE</scope>
</reference>
<gene>
    <name evidence="1" type="ORF">HINF_LOCUS49186</name>
    <name evidence="2" type="ORF">HINF_LOCUS55355</name>
</gene>
<dbReference type="AlphaFoldDB" id="A0AA86URC0"/>
<proteinExistence type="predicted"/>
<sequence length="118" mass="14025">MLFQLACGSIRVITDRQIYREILRNNQVSKMEEQNLQNIVTEQLCWESKRTVKKLTQMNGLNKWIASWLKNCQKPLEKENTLEKSLTSCTLEIQSLFTLYINNQYKSTLQLYYTVLQQ</sequence>
<organism evidence="1">
    <name type="scientific">Hexamita inflata</name>
    <dbReference type="NCBI Taxonomy" id="28002"/>
    <lineage>
        <taxon>Eukaryota</taxon>
        <taxon>Metamonada</taxon>
        <taxon>Diplomonadida</taxon>
        <taxon>Hexamitidae</taxon>
        <taxon>Hexamitinae</taxon>
        <taxon>Hexamita</taxon>
    </lineage>
</organism>
<protein>
    <submittedName>
        <fullName evidence="2">Hypothetical_protein</fullName>
    </submittedName>
</protein>